<protein>
    <submittedName>
        <fullName evidence="7">Transmembrane protein 14A</fullName>
    </submittedName>
</protein>
<evidence type="ECO:0000313" key="8">
    <source>
        <dbReference type="Proteomes" id="UP000236333"/>
    </source>
</evidence>
<dbReference type="PANTHER" id="PTHR12668:SF53">
    <property type="entry name" value="TMEM14 PROTEIN HOMOLOG YJR085C"/>
    <property type="match status" value="1"/>
</dbReference>
<comment type="subcellular location">
    <subcellularLocation>
        <location evidence="1">Membrane</location>
    </subcellularLocation>
</comment>
<dbReference type="OrthoDB" id="5620at2759"/>
<evidence type="ECO:0000256" key="4">
    <source>
        <dbReference type="ARBA" id="ARBA00022989"/>
    </source>
</evidence>
<dbReference type="PANTHER" id="PTHR12668">
    <property type="entry name" value="TRANSMEMBRANE PROTEIN 14, 15"/>
    <property type="match status" value="1"/>
</dbReference>
<sequence>MPPSGEIHLDLALSALTSLGGIMGYVKKKSLPSLLGGLTFGVAFGASAYIIQNQDALLGHSVGCATSALMLTMMGARFVRTRKMMPAGVLAGTGLIGLAYHAQKARQWS</sequence>
<feature type="transmembrane region" description="Helical" evidence="6">
    <location>
        <begin position="33"/>
        <end position="51"/>
    </location>
</feature>
<evidence type="ECO:0000256" key="3">
    <source>
        <dbReference type="ARBA" id="ARBA00022692"/>
    </source>
</evidence>
<evidence type="ECO:0000256" key="5">
    <source>
        <dbReference type="ARBA" id="ARBA00023136"/>
    </source>
</evidence>
<proteinExistence type="inferred from homology"/>
<evidence type="ECO:0000313" key="7">
    <source>
        <dbReference type="EMBL" id="PNH06431.1"/>
    </source>
</evidence>
<reference evidence="7 8" key="1">
    <citation type="journal article" date="2017" name="Mol. Biol. Evol.">
        <title>The 4-celled Tetrabaena socialis nuclear genome reveals the essential components for genetic control of cell number at the origin of multicellularity in the volvocine lineage.</title>
        <authorList>
            <person name="Featherston J."/>
            <person name="Arakaki Y."/>
            <person name="Hanschen E.R."/>
            <person name="Ferris P.J."/>
            <person name="Michod R.E."/>
            <person name="Olson B.J.S.C."/>
            <person name="Nozaki H."/>
            <person name="Durand P.M."/>
        </authorList>
    </citation>
    <scope>NUCLEOTIDE SEQUENCE [LARGE SCALE GENOMIC DNA]</scope>
    <source>
        <strain evidence="7 8">NIES-571</strain>
    </source>
</reference>
<dbReference type="InterPro" id="IPR005349">
    <property type="entry name" value="TMEM14"/>
</dbReference>
<dbReference type="EMBL" id="PGGS01000236">
    <property type="protein sequence ID" value="PNH06431.1"/>
    <property type="molecule type" value="Genomic_DNA"/>
</dbReference>
<dbReference type="Gene3D" id="1.10.10.1740">
    <property type="entry name" value="Transmembrane protein 14-like"/>
    <property type="match status" value="1"/>
</dbReference>
<keyword evidence="4 6" id="KW-1133">Transmembrane helix</keyword>
<comment type="caution">
    <text evidence="7">The sequence shown here is derived from an EMBL/GenBank/DDBJ whole genome shotgun (WGS) entry which is preliminary data.</text>
</comment>
<keyword evidence="8" id="KW-1185">Reference proteome</keyword>
<organism evidence="7 8">
    <name type="scientific">Tetrabaena socialis</name>
    <dbReference type="NCBI Taxonomy" id="47790"/>
    <lineage>
        <taxon>Eukaryota</taxon>
        <taxon>Viridiplantae</taxon>
        <taxon>Chlorophyta</taxon>
        <taxon>core chlorophytes</taxon>
        <taxon>Chlorophyceae</taxon>
        <taxon>CS clade</taxon>
        <taxon>Chlamydomonadales</taxon>
        <taxon>Tetrabaenaceae</taxon>
        <taxon>Tetrabaena</taxon>
    </lineage>
</organism>
<keyword evidence="5 6" id="KW-0472">Membrane</keyword>
<dbReference type="Pfam" id="PF03647">
    <property type="entry name" value="Tmemb_14"/>
    <property type="match status" value="1"/>
</dbReference>
<gene>
    <name evidence="7" type="ORF">TSOC_007223</name>
</gene>
<feature type="transmembrane region" description="Helical" evidence="6">
    <location>
        <begin position="57"/>
        <end position="76"/>
    </location>
</feature>
<keyword evidence="3 6" id="KW-0812">Transmembrane</keyword>
<dbReference type="GO" id="GO:0016020">
    <property type="term" value="C:membrane"/>
    <property type="evidence" value="ECO:0007669"/>
    <property type="project" value="UniProtKB-SubCell"/>
</dbReference>
<accession>A0A2J8A1M4</accession>
<name>A0A2J8A1M4_9CHLO</name>
<evidence type="ECO:0000256" key="6">
    <source>
        <dbReference type="SAM" id="Phobius"/>
    </source>
</evidence>
<dbReference type="InterPro" id="IPR044890">
    <property type="entry name" value="TMEM14_sf"/>
</dbReference>
<evidence type="ECO:0000256" key="1">
    <source>
        <dbReference type="ARBA" id="ARBA00004370"/>
    </source>
</evidence>
<dbReference type="AlphaFoldDB" id="A0A2J8A1M4"/>
<dbReference type="Proteomes" id="UP000236333">
    <property type="component" value="Unassembled WGS sequence"/>
</dbReference>
<comment type="similarity">
    <text evidence="2">Belongs to the TMEM14 family.</text>
</comment>
<feature type="transmembrane region" description="Helical" evidence="6">
    <location>
        <begin position="6"/>
        <end position="26"/>
    </location>
</feature>
<evidence type="ECO:0000256" key="2">
    <source>
        <dbReference type="ARBA" id="ARBA00007590"/>
    </source>
</evidence>